<reference evidence="3" key="1">
    <citation type="journal article" date="2019" name="Int. J. Syst. Evol. Microbiol.">
        <title>The Global Catalogue of Microorganisms (GCM) 10K type strain sequencing project: providing services to taxonomists for standard genome sequencing and annotation.</title>
        <authorList>
            <consortium name="The Broad Institute Genomics Platform"/>
            <consortium name="The Broad Institute Genome Sequencing Center for Infectious Disease"/>
            <person name="Wu L."/>
            <person name="Ma J."/>
        </authorList>
    </citation>
    <scope>NUCLEOTIDE SEQUENCE [LARGE SCALE GENOMIC DNA]</scope>
    <source>
        <strain evidence="3">JCM 16916</strain>
    </source>
</reference>
<proteinExistence type="predicted"/>
<gene>
    <name evidence="2" type="ORF">GCM10022229_23910</name>
</gene>
<feature type="region of interest" description="Disordered" evidence="1">
    <location>
        <begin position="1"/>
        <end position="22"/>
    </location>
</feature>
<evidence type="ECO:0000313" key="3">
    <source>
        <dbReference type="Proteomes" id="UP001501727"/>
    </source>
</evidence>
<dbReference type="RefSeq" id="WP_344760217.1">
    <property type="nucleotide sequence ID" value="NZ_BAAAZU010000024.1"/>
</dbReference>
<comment type="caution">
    <text evidence="2">The sequence shown here is derived from an EMBL/GenBank/DDBJ whole genome shotgun (WGS) entry which is preliminary data.</text>
</comment>
<evidence type="ECO:0008006" key="4">
    <source>
        <dbReference type="Google" id="ProtNLM"/>
    </source>
</evidence>
<dbReference type="Proteomes" id="UP001501727">
    <property type="component" value="Unassembled WGS sequence"/>
</dbReference>
<evidence type="ECO:0000256" key="1">
    <source>
        <dbReference type="SAM" id="MobiDB-lite"/>
    </source>
</evidence>
<accession>A0ABP7MT82</accession>
<name>A0ABP7MT82_9GAMM</name>
<evidence type="ECO:0000313" key="2">
    <source>
        <dbReference type="EMBL" id="GAA3929447.1"/>
    </source>
</evidence>
<protein>
    <recommendedName>
        <fullName evidence="4">DUF1232 domain-containing protein</fullName>
    </recommendedName>
</protein>
<sequence>MNAQLSSFKPLPTSLLPRSVPHPSRRHLIGDYPLDDAALARFNQLMARLSHAPLDPDQLATAARELPRPKDAGRAPRCIEQRLRRATSVGLMIADPAWEPANEAAEPAALVLDYLRSRQDLIPDDLPRIGRLDDAIVVDAAWPRLADEVACYLDYCRIRRIEAELRQCEVSQFAFSRGDWEQARSAEQAWIEHCRASGERSYLPSAAPRHFRVC</sequence>
<keyword evidence="3" id="KW-1185">Reference proteome</keyword>
<organism evidence="2 3">
    <name type="scientific">Luteimonas lutimaris</name>
    <dbReference type="NCBI Taxonomy" id="698645"/>
    <lineage>
        <taxon>Bacteria</taxon>
        <taxon>Pseudomonadati</taxon>
        <taxon>Pseudomonadota</taxon>
        <taxon>Gammaproteobacteria</taxon>
        <taxon>Lysobacterales</taxon>
        <taxon>Lysobacteraceae</taxon>
        <taxon>Luteimonas</taxon>
    </lineage>
</organism>
<dbReference type="EMBL" id="BAAAZU010000024">
    <property type="protein sequence ID" value="GAA3929447.1"/>
    <property type="molecule type" value="Genomic_DNA"/>
</dbReference>